<feature type="binding site" evidence="9">
    <location>
        <begin position="79"/>
        <end position="81"/>
    </location>
    <ligand>
        <name>phosphate</name>
        <dbReference type="ChEBI" id="CHEBI:43474"/>
    </ligand>
</feature>
<evidence type="ECO:0000256" key="6">
    <source>
        <dbReference type="ARBA" id="ARBA00022679"/>
    </source>
</evidence>
<organism evidence="11 12">
    <name type="scientific">Clostridium gasigenes</name>
    <dbReference type="NCBI Taxonomy" id="94869"/>
    <lineage>
        <taxon>Bacteria</taxon>
        <taxon>Bacillati</taxon>
        <taxon>Bacillota</taxon>
        <taxon>Clostridia</taxon>
        <taxon>Eubacteriales</taxon>
        <taxon>Clostridiaceae</taxon>
        <taxon>Clostridium</taxon>
    </lineage>
</organism>
<feature type="binding site" evidence="9">
    <location>
        <position position="210"/>
    </location>
    <ligand>
        <name>phosphate</name>
        <dbReference type="ChEBI" id="CHEBI:43474"/>
    </ligand>
</feature>
<dbReference type="Gene3D" id="3.40.50.1580">
    <property type="entry name" value="Nucleoside phosphorylase domain"/>
    <property type="match status" value="1"/>
</dbReference>
<evidence type="ECO:0000256" key="9">
    <source>
        <dbReference type="PIRSR" id="PIRSR000477-2"/>
    </source>
</evidence>
<comment type="similarity">
    <text evidence="3 8">Belongs to the PNP/MTAP phosphorylase family.</text>
</comment>
<feature type="binding site" evidence="9">
    <location>
        <position position="191"/>
    </location>
    <ligand>
        <name>a purine D-ribonucleoside</name>
        <dbReference type="ChEBI" id="CHEBI:142355"/>
    </ligand>
</feature>
<dbReference type="GO" id="GO:0009116">
    <property type="term" value="P:nucleoside metabolic process"/>
    <property type="evidence" value="ECO:0007669"/>
    <property type="project" value="InterPro"/>
</dbReference>
<dbReference type="NCBIfam" id="NF006054">
    <property type="entry name" value="PRK08202.1"/>
    <property type="match status" value="1"/>
</dbReference>
<dbReference type="PROSITE" id="PS01240">
    <property type="entry name" value="PNP_MTAP_2"/>
    <property type="match status" value="1"/>
</dbReference>
<evidence type="ECO:0000256" key="7">
    <source>
        <dbReference type="ARBA" id="ARBA00048556"/>
    </source>
</evidence>
<keyword evidence="5 8" id="KW-0328">Glycosyltransferase</keyword>
<reference evidence="11 12" key="1">
    <citation type="submission" date="2020-08" db="EMBL/GenBank/DDBJ databases">
        <title>Clostridia isolated from Swiss meat.</title>
        <authorList>
            <person name="Wambui J."/>
            <person name="Stevens M.J.A."/>
            <person name="Stephan R."/>
        </authorList>
    </citation>
    <scope>NUCLEOTIDE SEQUENCE [LARGE SCALE GENOMIC DNA]</scope>
    <source>
        <strain evidence="11 12">CM001</strain>
    </source>
</reference>
<comment type="caution">
    <text evidence="11">The sequence shown here is derived from an EMBL/GenBank/DDBJ whole genome shotgun (WGS) entry which is preliminary data.</text>
</comment>
<dbReference type="CDD" id="cd09009">
    <property type="entry name" value="PNP-EcPNPII_like"/>
    <property type="match status" value="1"/>
</dbReference>
<sequence>MYEKVLESTRYIKSKIDLMPKIGVLLGSGLGDLVDSIENKEYINYEDIPNFPRSTVKGHNGRLVFGKIKDTYVLAMRGRFHYFEGYTMKEVAYPIYVMKQLGIEKVIITNACGGINTSFKPGTLMIINDFINLVSDNPLIGMNDERFGTRFPDMSEPFKLELIDKAKKIADEIGVEYKEGVYAGFMGPYYETAAEIRSIRNQGADAVGMSTVPETIAANYLGIDVLGISCITNMATGIQKHSHENVIEIAQKASIDFCRWIAKIIEAMDEIKR</sequence>
<dbReference type="InterPro" id="IPR000845">
    <property type="entry name" value="Nucleoside_phosphorylase_d"/>
</dbReference>
<dbReference type="InterPro" id="IPR011270">
    <property type="entry name" value="Pur_Nuc_Pase_Ino/Guo-sp"/>
</dbReference>
<dbReference type="NCBIfam" id="TIGR01697">
    <property type="entry name" value="PNPH-PUNA-XAPA"/>
    <property type="match status" value="1"/>
</dbReference>
<dbReference type="PIRSF" id="PIRSF000477">
    <property type="entry name" value="PurNPase"/>
    <property type="match status" value="1"/>
</dbReference>
<name>A0A7X0VQU6_9CLOT</name>
<dbReference type="SUPFAM" id="SSF53167">
    <property type="entry name" value="Purine and uridine phosphorylases"/>
    <property type="match status" value="1"/>
</dbReference>
<dbReference type="NCBIfam" id="TIGR01700">
    <property type="entry name" value="PNPH"/>
    <property type="match status" value="1"/>
</dbReference>
<dbReference type="InterPro" id="IPR035994">
    <property type="entry name" value="Nucleoside_phosphorylase_sf"/>
</dbReference>
<proteinExistence type="inferred from homology"/>
<dbReference type="InterPro" id="IPR018099">
    <property type="entry name" value="Purine_phosphorylase-2_CS"/>
</dbReference>
<dbReference type="UniPathway" id="UPA00606"/>
<evidence type="ECO:0000256" key="2">
    <source>
        <dbReference type="ARBA" id="ARBA00005058"/>
    </source>
</evidence>
<evidence type="ECO:0000256" key="1">
    <source>
        <dbReference type="ARBA" id="ARBA00002678"/>
    </source>
</evidence>
<dbReference type="EC" id="2.4.2.1" evidence="8"/>
<comment type="subunit">
    <text evidence="4">Homotrimer.</text>
</comment>
<dbReference type="AlphaFoldDB" id="A0A7X0VQU6"/>
<dbReference type="RefSeq" id="WP_185163836.1">
    <property type="nucleotide sequence ID" value="NZ_JACKWY010000002.1"/>
</dbReference>
<evidence type="ECO:0000256" key="3">
    <source>
        <dbReference type="ARBA" id="ARBA00006751"/>
    </source>
</evidence>
<dbReference type="PANTHER" id="PTHR11904">
    <property type="entry name" value="METHYLTHIOADENOSINE/PURINE NUCLEOSIDE PHOSPHORYLASE"/>
    <property type="match status" value="1"/>
</dbReference>
<accession>A0A7X0VQU6</accession>
<comment type="pathway">
    <text evidence="2 8">Purine metabolism; purine nucleoside salvage.</text>
</comment>
<feature type="domain" description="Nucleoside phosphorylase" evidence="10">
    <location>
        <begin position="21"/>
        <end position="266"/>
    </location>
</feature>
<protein>
    <recommendedName>
        <fullName evidence="8">Purine nucleoside phosphorylase</fullName>
        <ecNumber evidence="8">2.4.2.1</ecNumber>
    </recommendedName>
    <alternativeName>
        <fullName evidence="8">Inosine-guanosine phosphorylase</fullName>
    </alternativeName>
</protein>
<dbReference type="Proteomes" id="UP000585258">
    <property type="component" value="Unassembled WGS sequence"/>
</dbReference>
<comment type="function">
    <text evidence="1">The purine nucleoside phosphorylases catalyze the phosphorolytic breakdown of the N-glycosidic bond in the beta-(deoxy)ribonucleoside molecules, with the formation of the corresponding free purine bases and pentose-1-phosphate. Cleaves guanosine, inosine, 2'-deoxyguanosine and 2'-deoxyinosine.</text>
</comment>
<dbReference type="EMBL" id="JACKWY010000002">
    <property type="protein sequence ID" value="MBB6713955.1"/>
    <property type="molecule type" value="Genomic_DNA"/>
</dbReference>
<dbReference type="Pfam" id="PF01048">
    <property type="entry name" value="PNP_UDP_1"/>
    <property type="match status" value="1"/>
</dbReference>
<dbReference type="PANTHER" id="PTHR11904:SF9">
    <property type="entry name" value="PURINE NUCLEOSIDE PHOSPHORYLASE-RELATED"/>
    <property type="match status" value="1"/>
</dbReference>
<comment type="catalytic activity">
    <reaction evidence="7">
        <text>a purine 2'-deoxy-D-ribonucleoside + phosphate = a purine nucleobase + 2-deoxy-alpha-D-ribose 1-phosphate</text>
        <dbReference type="Rhea" id="RHEA:36431"/>
        <dbReference type="ChEBI" id="CHEBI:26386"/>
        <dbReference type="ChEBI" id="CHEBI:43474"/>
        <dbReference type="ChEBI" id="CHEBI:57259"/>
        <dbReference type="ChEBI" id="CHEBI:142361"/>
        <dbReference type="EC" id="2.4.2.1"/>
    </reaction>
</comment>
<evidence type="ECO:0000256" key="8">
    <source>
        <dbReference type="PIRNR" id="PIRNR000477"/>
    </source>
</evidence>
<dbReference type="GO" id="GO:0004731">
    <property type="term" value="F:purine-nucleoside phosphorylase activity"/>
    <property type="evidence" value="ECO:0007669"/>
    <property type="project" value="UniProtKB-EC"/>
</dbReference>
<evidence type="ECO:0000259" key="10">
    <source>
        <dbReference type="Pfam" id="PF01048"/>
    </source>
</evidence>
<dbReference type="GO" id="GO:0005737">
    <property type="term" value="C:cytoplasm"/>
    <property type="evidence" value="ECO:0007669"/>
    <property type="project" value="TreeGrafter"/>
</dbReference>
<evidence type="ECO:0000256" key="4">
    <source>
        <dbReference type="ARBA" id="ARBA00011233"/>
    </source>
</evidence>
<keyword evidence="6 8" id="KW-0808">Transferase</keyword>
<dbReference type="InterPro" id="IPR011268">
    <property type="entry name" value="Purine_phosphorylase"/>
</dbReference>
<gene>
    <name evidence="11" type="ORF">H7E68_04290</name>
</gene>
<evidence type="ECO:0000313" key="11">
    <source>
        <dbReference type="EMBL" id="MBB6713955.1"/>
    </source>
</evidence>
<evidence type="ECO:0000313" key="12">
    <source>
        <dbReference type="Proteomes" id="UP000585258"/>
    </source>
</evidence>
<feature type="binding site" evidence="9">
    <location>
        <position position="28"/>
    </location>
    <ligand>
        <name>phosphate</name>
        <dbReference type="ChEBI" id="CHEBI:43474"/>
    </ligand>
</feature>
<feature type="binding site" evidence="9">
    <location>
        <position position="59"/>
    </location>
    <ligand>
        <name>phosphate</name>
        <dbReference type="ChEBI" id="CHEBI:43474"/>
    </ligand>
</feature>
<evidence type="ECO:0000256" key="5">
    <source>
        <dbReference type="ARBA" id="ARBA00022676"/>
    </source>
</evidence>
<feature type="binding site" evidence="9">
    <location>
        <position position="111"/>
    </location>
    <ligand>
        <name>phosphate</name>
        <dbReference type="ChEBI" id="CHEBI:43474"/>
    </ligand>
</feature>
<feature type="binding site" evidence="9">
    <location>
        <position position="233"/>
    </location>
    <ligand>
        <name>a purine D-ribonucleoside</name>
        <dbReference type="ChEBI" id="CHEBI:142355"/>
    </ligand>
</feature>